<keyword evidence="7" id="KW-0812">Transmembrane</keyword>
<feature type="compositionally biased region" description="Low complexity" evidence="6">
    <location>
        <begin position="109"/>
        <end position="120"/>
    </location>
</feature>
<accession>F2UG69</accession>
<evidence type="ECO:0000256" key="1">
    <source>
        <dbReference type="ARBA" id="ARBA00004370"/>
    </source>
</evidence>
<evidence type="ECO:0000256" key="2">
    <source>
        <dbReference type="ARBA" id="ARBA00023136"/>
    </source>
</evidence>
<dbReference type="Proteomes" id="UP000007799">
    <property type="component" value="Unassembled WGS sequence"/>
</dbReference>
<dbReference type="AlphaFoldDB" id="F2UG69"/>
<comment type="caution">
    <text evidence="5">Lacks conserved residue(s) required for the propagation of feature annotation.</text>
</comment>
<proteinExistence type="predicted"/>
<keyword evidence="5" id="KW-0245">EGF-like domain</keyword>
<keyword evidence="3" id="KW-1015">Disulfide bond</keyword>
<evidence type="ECO:0000256" key="5">
    <source>
        <dbReference type="PROSITE-ProRule" id="PRU00076"/>
    </source>
</evidence>
<dbReference type="CDD" id="cd09272">
    <property type="entry name" value="RNase_HI_RT_Ty1"/>
    <property type="match status" value="1"/>
</dbReference>
<keyword evidence="7" id="KW-1133">Transmembrane helix</keyword>
<name>F2UG69_SALR5</name>
<evidence type="ECO:0000313" key="10">
    <source>
        <dbReference type="Proteomes" id="UP000007799"/>
    </source>
</evidence>
<keyword evidence="4" id="KW-0325">Glycoprotein</keyword>
<dbReference type="PANTHER" id="PTHR24038:SF11">
    <property type="entry name" value="INTEGRIN BETA-LIKE PROTEIN E"/>
    <property type="match status" value="1"/>
</dbReference>
<evidence type="ECO:0000259" key="8">
    <source>
        <dbReference type="PROSITE" id="PS50026"/>
    </source>
</evidence>
<comment type="subcellular location">
    <subcellularLocation>
        <location evidence="1">Membrane</location>
    </subcellularLocation>
</comment>
<dbReference type="InterPro" id="IPR035892">
    <property type="entry name" value="C2_domain_sf"/>
</dbReference>
<evidence type="ECO:0000256" key="3">
    <source>
        <dbReference type="ARBA" id="ARBA00023157"/>
    </source>
</evidence>
<gene>
    <name evidence="9" type="ORF">PTSG_06572</name>
</gene>
<evidence type="ECO:0000256" key="6">
    <source>
        <dbReference type="SAM" id="MobiDB-lite"/>
    </source>
</evidence>
<keyword evidence="2 7" id="KW-0472">Membrane</keyword>
<dbReference type="RefSeq" id="XP_004991954.1">
    <property type="nucleotide sequence ID" value="XM_004991897.1"/>
</dbReference>
<feature type="domain" description="EGF-like" evidence="8">
    <location>
        <begin position="427"/>
        <end position="469"/>
    </location>
</feature>
<evidence type="ECO:0000256" key="7">
    <source>
        <dbReference type="SAM" id="Phobius"/>
    </source>
</evidence>
<feature type="transmembrane region" description="Helical" evidence="7">
    <location>
        <begin position="599"/>
        <end position="623"/>
    </location>
</feature>
<evidence type="ECO:0000313" key="9">
    <source>
        <dbReference type="EMBL" id="EGD75497.1"/>
    </source>
</evidence>
<dbReference type="GO" id="GO:0016020">
    <property type="term" value="C:membrane"/>
    <property type="evidence" value="ECO:0007669"/>
    <property type="project" value="UniProtKB-SubCell"/>
</dbReference>
<dbReference type="SUPFAM" id="SSF49562">
    <property type="entry name" value="C2 domain (Calcium/lipid-binding domain, CaLB)"/>
    <property type="match status" value="1"/>
</dbReference>
<feature type="domain" description="EGF-like" evidence="8">
    <location>
        <begin position="516"/>
        <end position="558"/>
    </location>
</feature>
<sequence>MFLRQLQEELTGAVLCEPTLVHTDNQPAQRVAEHAASRMRHILVKYHYIRECVDTKRIVLSYLATEHMIADLLTKILPRPKTAQFCTMLFDQRPLPGCQPRARPHSGRSPRPSTPPGRVSVLVKGGKVKDSDGWPRGESDTVVEVRVPDYTGWMHTTEDEDDNSPAWHETLEFPNTDIPSTFSVELHAFDLDGFAGVNHWGDTDDLGRDTDSFTFDGCNSVSRDHRFDLDGDNKYIDVTINYTPTDLCLSNNGDCGPARSTSCTCVRDEQVQCQCMDGFKSDTGKDCFPIDPCQTSTFGGCDKQHGVCTYLGPGESKCACKGGYRFASTSDHSNCDPINPCEDVPGRCGENSLCVYDGPDKFHCTCVEGYESANAEKTDCRPINPCEKEGYGGCDANTQLCRFMGPNTNECDCKPGFDGADGGSCDVVNPCEDTPTLCGDNSTCIHTGPGIRNCTCHEGHTSTTGRNCFPINPCVTDNGGCGFENSTRCLFDGPDLASCVCRSGFAGDPPNTPCEPVDPCSIDNVCGANAECTRTGLHTYNCSCIAGHVSDNGGRNCTHPSSSSSSSSSFVASSTGSMPPVTTALDPAASQSTANSISAATWGGIAGGVCGLVVLTTAAVVLVKRRRCGRTKHADIGINNIEAPGQHEPQVYDNPVFRPSSGTLTYDNVRPTHAHVVRGTHHWREDTYDIGSANGERIRDSP</sequence>
<feature type="region of interest" description="Disordered" evidence="6">
    <location>
        <begin position="556"/>
        <end position="587"/>
    </location>
</feature>
<dbReference type="PANTHER" id="PTHR24038">
    <property type="entry name" value="STABILIN"/>
    <property type="match status" value="1"/>
</dbReference>
<feature type="domain" description="EGF-like" evidence="8">
    <location>
        <begin position="337"/>
        <end position="376"/>
    </location>
</feature>
<keyword evidence="10" id="KW-1185">Reference proteome</keyword>
<feature type="region of interest" description="Disordered" evidence="6">
    <location>
        <begin position="96"/>
        <end position="121"/>
    </location>
</feature>
<reference evidence="9" key="1">
    <citation type="submission" date="2009-08" db="EMBL/GenBank/DDBJ databases">
        <title>Annotation of Salpingoeca rosetta.</title>
        <authorList>
            <consortium name="The Broad Institute Genome Sequencing Platform"/>
            <person name="Russ C."/>
            <person name="Cuomo C."/>
            <person name="Burger G."/>
            <person name="Gray M.W."/>
            <person name="Holland P.W.H."/>
            <person name="King N."/>
            <person name="Lang F.B.F."/>
            <person name="Roger A.J."/>
            <person name="Ruiz-Trillo I."/>
            <person name="Young S.K."/>
            <person name="Zeng Q."/>
            <person name="Gargeya S."/>
            <person name="Alvarado L."/>
            <person name="Berlin A."/>
            <person name="Chapman S.B."/>
            <person name="Chen Z."/>
            <person name="Freedman E."/>
            <person name="Gellesch M."/>
            <person name="Goldberg J."/>
            <person name="Griggs A."/>
            <person name="Gujja S."/>
            <person name="Heilman E."/>
            <person name="Heiman D."/>
            <person name="Howarth C."/>
            <person name="Mehta T."/>
            <person name="Neiman D."/>
            <person name="Pearson M."/>
            <person name="Roberts A."/>
            <person name="Saif S."/>
            <person name="Shea T."/>
            <person name="Shenoy N."/>
            <person name="Sisk P."/>
            <person name="Stolte C."/>
            <person name="Sykes S."/>
            <person name="White J."/>
            <person name="Yandava C."/>
            <person name="Haas B."/>
            <person name="Nusbaum C."/>
            <person name="Birren B."/>
        </authorList>
    </citation>
    <scope>NUCLEOTIDE SEQUENCE [LARGE SCALE GENOMIC DNA]</scope>
    <source>
        <strain evidence="9">ATCC 50818</strain>
    </source>
</reference>
<dbReference type="InterPro" id="IPR000742">
    <property type="entry name" value="EGF"/>
</dbReference>
<dbReference type="KEGG" id="sre:PTSG_06572"/>
<dbReference type="EMBL" id="GL832972">
    <property type="protein sequence ID" value="EGD75497.1"/>
    <property type="molecule type" value="Genomic_DNA"/>
</dbReference>
<evidence type="ECO:0000256" key="4">
    <source>
        <dbReference type="ARBA" id="ARBA00023180"/>
    </source>
</evidence>
<dbReference type="PROSITE" id="PS50026">
    <property type="entry name" value="EGF_3"/>
    <property type="match status" value="3"/>
</dbReference>
<protein>
    <recommendedName>
        <fullName evidence="8">EGF-like domain-containing protein</fullName>
    </recommendedName>
</protein>
<dbReference type="OrthoDB" id="10045365at2759"/>
<dbReference type="GeneID" id="16072514"/>
<dbReference type="SMART" id="SM00181">
    <property type="entry name" value="EGF"/>
    <property type="match status" value="7"/>
</dbReference>
<organism evidence="10">
    <name type="scientific">Salpingoeca rosetta (strain ATCC 50818 / BSB-021)</name>
    <dbReference type="NCBI Taxonomy" id="946362"/>
    <lineage>
        <taxon>Eukaryota</taxon>
        <taxon>Choanoflagellata</taxon>
        <taxon>Craspedida</taxon>
        <taxon>Salpingoecidae</taxon>
        <taxon>Salpingoeca</taxon>
    </lineage>
</organism>
<dbReference type="PROSITE" id="PS01186">
    <property type="entry name" value="EGF_2"/>
    <property type="match status" value="1"/>
</dbReference>
<dbReference type="InParanoid" id="F2UG69"/>
<feature type="compositionally biased region" description="Low complexity" evidence="6">
    <location>
        <begin position="561"/>
        <end position="577"/>
    </location>
</feature>
<dbReference type="eggNOG" id="KOG1218">
    <property type="taxonomic scope" value="Eukaryota"/>
</dbReference>
<dbReference type="Gene3D" id="2.90.20.10">
    <property type="entry name" value="Plasmodium vivax P25 domain"/>
    <property type="match status" value="2"/>
</dbReference>